<sequence>MNQNKITAGGLEFLVRFALPLDRLKINELMSNTARWLKDSGSSQWGDILQGFDVHQIEQRIERGEVALFETDEGLLAGAMIIRKTPSEWDSDLWEELARENAYYLHRIMVSREFSGISLSKEMINWSEKLAIHEKIPFVRLDCIKTNDKLNQMYCRYGFQLIDEKNGFNLYQKSFHLSEY</sequence>
<evidence type="ECO:0000313" key="3">
    <source>
        <dbReference type="Proteomes" id="UP000523362"/>
    </source>
</evidence>
<dbReference type="SUPFAM" id="SSF55729">
    <property type="entry name" value="Acyl-CoA N-acyltransferases (Nat)"/>
    <property type="match status" value="1"/>
</dbReference>
<reference evidence="2 3" key="1">
    <citation type="submission" date="2020-03" db="EMBL/GenBank/DDBJ databases">
        <title>Soil Listeria distribution.</title>
        <authorList>
            <person name="Liao J."/>
            <person name="Wiedmann M."/>
        </authorList>
    </citation>
    <scope>NUCLEOTIDE SEQUENCE [LARGE SCALE GENOMIC DNA]</scope>
    <source>
        <strain evidence="2 3">FSL L7-1560</strain>
    </source>
</reference>
<dbReference type="GO" id="GO:0016747">
    <property type="term" value="F:acyltransferase activity, transferring groups other than amino-acyl groups"/>
    <property type="evidence" value="ECO:0007669"/>
    <property type="project" value="InterPro"/>
</dbReference>
<accession>A0A7X1C7D7</accession>
<dbReference type="InterPro" id="IPR000182">
    <property type="entry name" value="GNAT_dom"/>
</dbReference>
<comment type="caution">
    <text evidence="2">The sequence shown here is derived from an EMBL/GenBank/DDBJ whole genome shotgun (WGS) entry which is preliminary data.</text>
</comment>
<dbReference type="InterPro" id="IPR016181">
    <property type="entry name" value="Acyl_CoA_acyltransferase"/>
</dbReference>
<dbReference type="PROSITE" id="PS51186">
    <property type="entry name" value="GNAT"/>
    <property type="match status" value="1"/>
</dbReference>
<keyword evidence="2" id="KW-0808">Transferase</keyword>
<protein>
    <submittedName>
        <fullName evidence="2">GNAT family N-acetyltransferase</fullName>
    </submittedName>
</protein>
<evidence type="ECO:0000259" key="1">
    <source>
        <dbReference type="PROSITE" id="PS51186"/>
    </source>
</evidence>
<dbReference type="Proteomes" id="UP000523362">
    <property type="component" value="Unassembled WGS sequence"/>
</dbReference>
<gene>
    <name evidence="2" type="ORF">HB897_12885</name>
</gene>
<dbReference type="EMBL" id="JAARRG010000011">
    <property type="protein sequence ID" value="MBC1487126.1"/>
    <property type="molecule type" value="Genomic_DNA"/>
</dbReference>
<dbReference type="Pfam" id="PF00583">
    <property type="entry name" value="Acetyltransf_1"/>
    <property type="match status" value="1"/>
</dbReference>
<name>A0A7X1C7D7_LISSE</name>
<dbReference type="RefSeq" id="WP_185384082.1">
    <property type="nucleotide sequence ID" value="NZ_JAARRG010000011.1"/>
</dbReference>
<feature type="domain" description="N-acetyltransferase" evidence="1">
    <location>
        <begin position="13"/>
        <end position="180"/>
    </location>
</feature>
<dbReference type="Gene3D" id="3.40.630.30">
    <property type="match status" value="1"/>
</dbReference>
<proteinExistence type="predicted"/>
<dbReference type="AlphaFoldDB" id="A0A7X1C7D7"/>
<evidence type="ECO:0000313" key="2">
    <source>
        <dbReference type="EMBL" id="MBC1487126.1"/>
    </source>
</evidence>
<organism evidence="2 3">
    <name type="scientific">Listeria seeligeri</name>
    <dbReference type="NCBI Taxonomy" id="1640"/>
    <lineage>
        <taxon>Bacteria</taxon>
        <taxon>Bacillati</taxon>
        <taxon>Bacillota</taxon>
        <taxon>Bacilli</taxon>
        <taxon>Bacillales</taxon>
        <taxon>Listeriaceae</taxon>
        <taxon>Listeria</taxon>
    </lineage>
</organism>